<sequence>MLDSREMAGDVQEFTPRSRPHPTTAGPVLVKAKSTPQAAKSQGNGNEGAVSLDLVGPQAYFAGLRISLVFMVALCLAWTVWLLFLNITPNSTVNHIMDTSSFESGSFWLFVDPPIPIFRLAIIGLTSVAAGYSFILIKLVRKQKNITRVLPENKTVTRIHALSASVTDAIKKVFLTPTHRRSLSSAASLVNSLTSDDTIARKRLNLCIKLVDLFIQTIMLLQILENGLPSVLVAIFTVIVAANALWCALVMLLPFEQPILVENLVDLIFDLLIAIGYPVILVCYCLSSFKIDRAQLAINLQVFPLGWPEHGASIIADPVQTVVIYKSLKSLRISSVFNCVTRVGINVTLWLKFHRITTFMENSRKQSSSVYPKRSRLAAASLVVFAVLLVVYVEECTRTSAIACHPHPECAMHARRWINLEKASLTQCPCLALIDKDIAPKTYAEWVNPKNVTTKVAQLSTMGFLQIVQLTNRKLEVLPEEMRDCTDMRYLSLVYTHTQTLPVWIKELKQLEYLRVEGKVTSGLVSLPHDMFDEMSSLTTLHLGSNLALAQLPPFHGLTNLKMLVLAAALSLVELPTFDSLHKLERLVISIAPLLDRLPDFSQIYDLKSFVTMDRGMWCCNGFLGECDLQNPMCGVHPIWGSPAATCLPANRTDKIASRATLNAIKKFSTSVCGGILRPTDDQPPPTEEGMASCGGILYRQCELPGIPNAICYNARFMGIACSPSKFPVEMRRRQIAQGVGDPCDTEYEAWLGCK</sequence>
<organism evidence="4 5">
    <name type="scientific">Phytophthora infestans</name>
    <name type="common">Potato late blight agent</name>
    <name type="synonym">Botrytis infestans</name>
    <dbReference type="NCBI Taxonomy" id="4787"/>
    <lineage>
        <taxon>Eukaryota</taxon>
        <taxon>Sar</taxon>
        <taxon>Stramenopiles</taxon>
        <taxon>Oomycota</taxon>
        <taxon>Peronosporomycetes</taxon>
        <taxon>Peronosporales</taxon>
        <taxon>Peronosporaceae</taxon>
        <taxon>Phytophthora</taxon>
    </lineage>
</organism>
<keyword evidence="2" id="KW-1133">Transmembrane helix</keyword>
<feature type="domain" description="WLGC" evidence="3">
    <location>
        <begin position="691"/>
        <end position="755"/>
    </location>
</feature>
<feature type="transmembrane region" description="Helical" evidence="2">
    <location>
        <begin position="68"/>
        <end position="87"/>
    </location>
</feature>
<evidence type="ECO:0000313" key="4">
    <source>
        <dbReference type="EMBL" id="KAF4133916.1"/>
    </source>
</evidence>
<name>A0A8S9TZ05_PHYIN</name>
<dbReference type="AlphaFoldDB" id="A0A8S9TZ05"/>
<dbReference type="InterPro" id="IPR032675">
    <property type="entry name" value="LRR_dom_sf"/>
</dbReference>
<dbReference type="InterPro" id="IPR050715">
    <property type="entry name" value="LRR-SigEffector_domain"/>
</dbReference>
<accession>A0A8S9TZ05</accession>
<evidence type="ECO:0000256" key="1">
    <source>
        <dbReference type="SAM" id="MobiDB-lite"/>
    </source>
</evidence>
<evidence type="ECO:0000313" key="5">
    <source>
        <dbReference type="Proteomes" id="UP000704712"/>
    </source>
</evidence>
<protein>
    <recommendedName>
        <fullName evidence="3">WLGC domain-containing protein</fullName>
    </recommendedName>
</protein>
<keyword evidence="2" id="KW-0472">Membrane</keyword>
<dbReference type="PANTHER" id="PTHR45752:SF187">
    <property type="entry name" value="LEUCINE-RICH REPEAT AND IQ DOMAIN-CONTAINING PROTEIN 4"/>
    <property type="match status" value="1"/>
</dbReference>
<dbReference type="Proteomes" id="UP000704712">
    <property type="component" value="Unassembled WGS sequence"/>
</dbReference>
<evidence type="ECO:0000256" key="2">
    <source>
        <dbReference type="SAM" id="Phobius"/>
    </source>
</evidence>
<gene>
    <name evidence="4" type="ORF">GN958_ATG16882</name>
</gene>
<dbReference type="Pfam" id="PF26605">
    <property type="entry name" value="WLGC"/>
    <property type="match status" value="1"/>
</dbReference>
<dbReference type="SUPFAM" id="SSF52058">
    <property type="entry name" value="L domain-like"/>
    <property type="match status" value="1"/>
</dbReference>
<feature type="transmembrane region" description="Helical" evidence="2">
    <location>
        <begin position="374"/>
        <end position="393"/>
    </location>
</feature>
<evidence type="ECO:0000259" key="3">
    <source>
        <dbReference type="Pfam" id="PF26605"/>
    </source>
</evidence>
<feature type="region of interest" description="Disordered" evidence="1">
    <location>
        <begin position="1"/>
        <end position="26"/>
    </location>
</feature>
<reference evidence="4" key="1">
    <citation type="submission" date="2020-03" db="EMBL/GenBank/DDBJ databases">
        <title>Hybrid Assembly of Korean Phytophthora infestans isolates.</title>
        <authorList>
            <person name="Prokchorchik M."/>
            <person name="Lee Y."/>
            <person name="Seo J."/>
            <person name="Cho J.-H."/>
            <person name="Park Y.-E."/>
            <person name="Jang D.-C."/>
            <person name="Im J.-S."/>
            <person name="Choi J.-G."/>
            <person name="Park H.-J."/>
            <person name="Lee G.-B."/>
            <person name="Lee Y.-G."/>
            <person name="Hong S.-Y."/>
            <person name="Cho K."/>
            <person name="Sohn K.H."/>
        </authorList>
    </citation>
    <scope>NUCLEOTIDE SEQUENCE</scope>
    <source>
        <strain evidence="4">KR_2_A2</strain>
    </source>
</reference>
<keyword evidence="2" id="KW-0812">Transmembrane</keyword>
<dbReference type="InterPro" id="IPR058256">
    <property type="entry name" value="WLGC"/>
</dbReference>
<feature type="transmembrane region" description="Helical" evidence="2">
    <location>
        <begin position="230"/>
        <end position="255"/>
    </location>
</feature>
<dbReference type="Gene3D" id="3.80.10.10">
    <property type="entry name" value="Ribonuclease Inhibitor"/>
    <property type="match status" value="1"/>
</dbReference>
<proteinExistence type="predicted"/>
<dbReference type="EMBL" id="JAACNO010002357">
    <property type="protein sequence ID" value="KAF4133916.1"/>
    <property type="molecule type" value="Genomic_DNA"/>
</dbReference>
<feature type="transmembrane region" description="Helical" evidence="2">
    <location>
        <begin position="267"/>
        <end position="289"/>
    </location>
</feature>
<comment type="caution">
    <text evidence="4">The sequence shown here is derived from an EMBL/GenBank/DDBJ whole genome shotgun (WGS) entry which is preliminary data.</text>
</comment>
<dbReference type="PANTHER" id="PTHR45752">
    <property type="entry name" value="LEUCINE-RICH REPEAT-CONTAINING"/>
    <property type="match status" value="1"/>
</dbReference>
<feature type="transmembrane region" description="Helical" evidence="2">
    <location>
        <begin position="117"/>
        <end position="140"/>
    </location>
</feature>